<keyword evidence="2" id="KW-1185">Reference proteome</keyword>
<protein>
    <submittedName>
        <fullName evidence="1">Uncharacterized protein</fullName>
    </submittedName>
</protein>
<name>A0ABP9X1D0_9CHLR</name>
<comment type="caution">
    <text evidence="1">The sequence shown here is derived from an EMBL/GenBank/DDBJ whole genome shotgun (WGS) entry which is preliminary data.</text>
</comment>
<proteinExistence type="predicted"/>
<sequence length="566" mass="60965">MWFIRRVCFVLVFLGLVASAWLKPAPMAAQTPLTGDQAAPLLNPVSEGTLQDFETGLNSTNGAVLYQTAAYPGTAFHRRNSTVGYAYYGGGCTYLTAANGGNEDNNALSTRLDLPEGAVIVGVEFQYRDTDAVNNSRLYLYRFDGAGGIASVALLNSSGNGGHGSSYTTTNLNTTYDPFNYSYSLVWYSGAAGINHALCGVRVKYAYSAPVARPFTMPPANQPDALQGGSSGYSFTAASDFVAINDTISYSYAGAGCMIHNGGANLAAEVDMPDGMEFRGYRAFYYNTVSGAAMNANLAKINGSTSVDVLVGSTTTSAGYGEDYFTFPTTEIIDELSKGYLLYIRPGTSSVTRMCGIRSFWAIPVQARPTSAYTNPVSQVSSDRDASGMLLSENRPQPNQLHNVDLSMPEELASPMITNEYQFLTARSFVPRESAQGMESSNNGCVAFGSDLELSYTFQLPPNSGLRGVRFYYRNPAGDSVLARYWAYNGYSWFTPIFSYSIPSSSDYTSSLVSYTGSHYDLSNGTVSHSLSVAALNSTSTVDFCGARVWYTTGLRSLYIPVAFKN</sequence>
<evidence type="ECO:0000313" key="2">
    <source>
        <dbReference type="Proteomes" id="UP001428290"/>
    </source>
</evidence>
<accession>A0ABP9X1D0</accession>
<reference evidence="1 2" key="1">
    <citation type="submission" date="2024-02" db="EMBL/GenBank/DDBJ databases">
        <title>Herpetosiphon gulosus NBRC 112829.</title>
        <authorList>
            <person name="Ichikawa N."/>
            <person name="Katano-Makiyama Y."/>
            <person name="Hidaka K."/>
        </authorList>
    </citation>
    <scope>NUCLEOTIDE SEQUENCE [LARGE SCALE GENOMIC DNA]</scope>
    <source>
        <strain evidence="1 2">NBRC 112829</strain>
    </source>
</reference>
<evidence type="ECO:0000313" key="1">
    <source>
        <dbReference type="EMBL" id="GAA5529248.1"/>
    </source>
</evidence>
<dbReference type="Proteomes" id="UP001428290">
    <property type="component" value="Unassembled WGS sequence"/>
</dbReference>
<organism evidence="1 2">
    <name type="scientific">Herpetosiphon gulosus</name>
    <dbReference type="NCBI Taxonomy" id="1973496"/>
    <lineage>
        <taxon>Bacteria</taxon>
        <taxon>Bacillati</taxon>
        <taxon>Chloroflexota</taxon>
        <taxon>Chloroflexia</taxon>
        <taxon>Herpetosiphonales</taxon>
        <taxon>Herpetosiphonaceae</taxon>
        <taxon>Herpetosiphon</taxon>
    </lineage>
</organism>
<dbReference type="EMBL" id="BAABRU010000010">
    <property type="protein sequence ID" value="GAA5529248.1"/>
    <property type="molecule type" value="Genomic_DNA"/>
</dbReference>
<gene>
    <name evidence="1" type="ORF">Hgul01_03054</name>
</gene>